<proteinExistence type="predicted"/>
<dbReference type="EMBL" id="NNRJ01000051">
    <property type="protein sequence ID" value="OYR14995.1"/>
    <property type="molecule type" value="Genomic_DNA"/>
</dbReference>
<reference evidence="1 2" key="1">
    <citation type="submission" date="2017-07" db="EMBL/GenBank/DDBJ databases">
        <title>Phylogenetic study on the rhizospheric bacterium Ochrobactrum sp. A44.</title>
        <authorList>
            <person name="Krzyzanowska D.M."/>
            <person name="Ossowicki A."/>
            <person name="Rajewska M."/>
            <person name="Maciag T."/>
            <person name="Kaczynski Z."/>
            <person name="Czerwicka M."/>
            <person name="Jafra S."/>
        </authorList>
    </citation>
    <scope>NUCLEOTIDE SEQUENCE [LARGE SCALE GENOMIC DNA]</scope>
    <source>
        <strain evidence="1 2">DSM 7216</strain>
    </source>
</reference>
<gene>
    <name evidence="1" type="ORF">CEV31_3045</name>
</gene>
<accession>A0A256FJG6</accession>
<name>A0A256FJG6_9HYPH</name>
<dbReference type="AlphaFoldDB" id="A0A256FJG6"/>
<organism evidence="1 2">
    <name type="scientific">Brucella thiophenivorans</name>
    <dbReference type="NCBI Taxonomy" id="571255"/>
    <lineage>
        <taxon>Bacteria</taxon>
        <taxon>Pseudomonadati</taxon>
        <taxon>Pseudomonadota</taxon>
        <taxon>Alphaproteobacteria</taxon>
        <taxon>Hyphomicrobiales</taxon>
        <taxon>Brucellaceae</taxon>
        <taxon>Brucella/Ochrobactrum group</taxon>
        <taxon>Brucella</taxon>
    </lineage>
</organism>
<comment type="caution">
    <text evidence="1">The sequence shown here is derived from an EMBL/GenBank/DDBJ whole genome shotgun (WGS) entry which is preliminary data.</text>
</comment>
<keyword evidence="2" id="KW-1185">Reference proteome</keyword>
<dbReference type="Proteomes" id="UP000215590">
    <property type="component" value="Unassembled WGS sequence"/>
</dbReference>
<evidence type="ECO:0000313" key="2">
    <source>
        <dbReference type="Proteomes" id="UP000215590"/>
    </source>
</evidence>
<protein>
    <submittedName>
        <fullName evidence="1">Uncharacterized protein</fullName>
    </submittedName>
</protein>
<sequence length="47" mass="5168">MKLAETDLHSCCAIQPVDCTPFAQLGHFVITISVRNRQITIFGDCCA</sequence>
<evidence type="ECO:0000313" key="1">
    <source>
        <dbReference type="EMBL" id="OYR14995.1"/>
    </source>
</evidence>